<evidence type="ECO:0000313" key="1">
    <source>
        <dbReference type="EMBL" id="GAG76326.1"/>
    </source>
</evidence>
<reference evidence="1" key="1">
    <citation type="journal article" date="2014" name="Front. Microbiol.">
        <title>High frequency of phylogenetically diverse reductive dehalogenase-homologous genes in deep subseafloor sedimentary metagenomes.</title>
        <authorList>
            <person name="Kawai M."/>
            <person name="Futagami T."/>
            <person name="Toyoda A."/>
            <person name="Takaki Y."/>
            <person name="Nishi S."/>
            <person name="Hori S."/>
            <person name="Arai W."/>
            <person name="Tsubouchi T."/>
            <person name="Morono Y."/>
            <person name="Uchiyama I."/>
            <person name="Ito T."/>
            <person name="Fujiyama A."/>
            <person name="Inagaki F."/>
            <person name="Takami H."/>
        </authorList>
    </citation>
    <scope>NUCLEOTIDE SEQUENCE</scope>
    <source>
        <strain evidence="1">Expedition CK06-06</strain>
    </source>
</reference>
<gene>
    <name evidence="1" type="ORF">S01H4_30883</name>
</gene>
<dbReference type="AlphaFoldDB" id="X1BVZ5"/>
<accession>X1BVZ5</accession>
<dbReference type="GO" id="GO:0030638">
    <property type="term" value="P:polyketide metabolic process"/>
    <property type="evidence" value="ECO:0007669"/>
    <property type="project" value="InterPro"/>
</dbReference>
<dbReference type="Gene3D" id="3.10.450.50">
    <property type="match status" value="1"/>
</dbReference>
<name>X1BVZ5_9ZZZZ</name>
<dbReference type="Pfam" id="PF07366">
    <property type="entry name" value="SnoaL"/>
    <property type="match status" value="1"/>
</dbReference>
<proteinExistence type="predicted"/>
<protein>
    <recommendedName>
        <fullName evidence="2">SnoaL-like domain-containing protein</fullName>
    </recommendedName>
</protein>
<dbReference type="SUPFAM" id="SSF54427">
    <property type="entry name" value="NTF2-like"/>
    <property type="match status" value="1"/>
</dbReference>
<comment type="caution">
    <text evidence="1">The sequence shown here is derived from an EMBL/GenBank/DDBJ whole genome shotgun (WGS) entry which is preliminary data.</text>
</comment>
<evidence type="ECO:0008006" key="2">
    <source>
        <dbReference type="Google" id="ProtNLM"/>
    </source>
</evidence>
<organism evidence="1">
    <name type="scientific">marine sediment metagenome</name>
    <dbReference type="NCBI Taxonomy" id="412755"/>
    <lineage>
        <taxon>unclassified sequences</taxon>
        <taxon>metagenomes</taxon>
        <taxon>ecological metagenomes</taxon>
    </lineage>
</organism>
<sequence>MSLEENKEIVRRWIESYNKHNLDSLDEFLAPDYIDHIHHGGPEGVKQVFNMAFNAFPDWHESIEEMIAEGDTVWARLTYSGTHTGEFFGLPATGNKITATAVAMYRIVDGKLVEGRFITDSLNMNKQMGAIEFTEKGKALFPEDNE</sequence>
<dbReference type="InterPro" id="IPR009959">
    <property type="entry name" value="Cyclase_SnoaL-like"/>
</dbReference>
<dbReference type="PANTHER" id="PTHR38436:SF1">
    <property type="entry name" value="ESTER CYCLASE"/>
    <property type="match status" value="1"/>
</dbReference>
<dbReference type="PANTHER" id="PTHR38436">
    <property type="entry name" value="POLYKETIDE CYCLASE SNOAL-LIKE DOMAIN"/>
    <property type="match status" value="1"/>
</dbReference>
<dbReference type="InterPro" id="IPR032710">
    <property type="entry name" value="NTF2-like_dom_sf"/>
</dbReference>
<dbReference type="EMBL" id="BART01015982">
    <property type="protein sequence ID" value="GAG76326.1"/>
    <property type="molecule type" value="Genomic_DNA"/>
</dbReference>